<keyword evidence="2" id="KW-1185">Reference proteome</keyword>
<reference evidence="1" key="1">
    <citation type="submission" date="2020-08" db="EMBL/GenBank/DDBJ databases">
        <title>Genome Sequencing and Pan-Genome Analysis of Migratory bird Vibrio Strains, Inner Mongolia.</title>
        <authorList>
            <person name="Zheng L."/>
        </authorList>
    </citation>
    <scope>NUCLEOTIDE SEQUENCE</scope>
    <source>
        <strain evidence="1">M13F</strain>
    </source>
</reference>
<organism evidence="1 2">
    <name type="scientific">Vibrio metschnikovii</name>
    <dbReference type="NCBI Taxonomy" id="28172"/>
    <lineage>
        <taxon>Bacteria</taxon>
        <taxon>Pseudomonadati</taxon>
        <taxon>Pseudomonadota</taxon>
        <taxon>Gammaproteobacteria</taxon>
        <taxon>Vibrionales</taxon>
        <taxon>Vibrionaceae</taxon>
        <taxon>Vibrio</taxon>
    </lineage>
</organism>
<evidence type="ECO:0008006" key="3">
    <source>
        <dbReference type="Google" id="ProtNLM"/>
    </source>
</evidence>
<proteinExistence type="predicted"/>
<evidence type="ECO:0000313" key="1">
    <source>
        <dbReference type="EMBL" id="MBC5853291.1"/>
    </source>
</evidence>
<dbReference type="Proteomes" id="UP000615796">
    <property type="component" value="Unassembled WGS sequence"/>
</dbReference>
<comment type="caution">
    <text evidence="1">The sequence shown here is derived from an EMBL/GenBank/DDBJ whole genome shotgun (WGS) entry which is preliminary data.</text>
</comment>
<gene>
    <name evidence="1" type="ORF">H8Q88_20645</name>
</gene>
<dbReference type="EMBL" id="JACRUP010000032">
    <property type="protein sequence ID" value="MBC5853291.1"/>
    <property type="molecule type" value="Genomic_DNA"/>
</dbReference>
<dbReference type="AlphaFoldDB" id="A0A9X0RDH5"/>
<accession>A0A9X0RDH5</accession>
<evidence type="ECO:0000313" key="2">
    <source>
        <dbReference type="Proteomes" id="UP000615796"/>
    </source>
</evidence>
<sequence length="161" mass="18589">MSKNQSPYMLEVAFDYIRASKLLWDQPNLQNVAIVNASIAIEIILKSFLAEPCENDKLGTLAQQYKMTRSRVHLFSDLVDQIEPQLCIKLKFSKYSEWFKENDQLFIKSRYAYEPACSGTYNDTPLVVATEMFREVINWYKETGNNDPWVVLYPNVAGGCI</sequence>
<dbReference type="RefSeq" id="WP_187027420.1">
    <property type="nucleotide sequence ID" value="NZ_JACRUP010000032.1"/>
</dbReference>
<name>A0A9X0RDH5_VIBME</name>
<protein>
    <recommendedName>
        <fullName evidence="3">HEPN domain-containing protein</fullName>
    </recommendedName>
</protein>